<evidence type="ECO:0000259" key="9">
    <source>
        <dbReference type="SMART" id="SM00415"/>
    </source>
</evidence>
<evidence type="ECO:0000256" key="5">
    <source>
        <dbReference type="ARBA" id="ARBA00023242"/>
    </source>
</evidence>
<feature type="compositionally biased region" description="Polar residues" evidence="8">
    <location>
        <begin position="307"/>
        <end position="319"/>
    </location>
</feature>
<keyword evidence="3 10" id="KW-0238">DNA-binding</keyword>
<feature type="region of interest" description="Disordered" evidence="8">
    <location>
        <begin position="117"/>
        <end position="141"/>
    </location>
</feature>
<feature type="coiled-coil region" evidence="7">
    <location>
        <begin position="179"/>
        <end position="210"/>
    </location>
</feature>
<comment type="caution">
    <text evidence="10">The sequence shown here is derived from an EMBL/GenBank/DDBJ whole genome shotgun (WGS) entry which is preliminary data.</text>
</comment>
<dbReference type="SMART" id="SM00415">
    <property type="entry name" value="HSF"/>
    <property type="match status" value="1"/>
</dbReference>
<keyword evidence="5" id="KW-0539">Nucleus</keyword>
<dbReference type="InterPro" id="IPR000232">
    <property type="entry name" value="HSF_DNA-bd"/>
</dbReference>
<keyword evidence="4" id="KW-0804">Transcription</keyword>
<evidence type="ECO:0000256" key="6">
    <source>
        <dbReference type="RuleBase" id="RU004020"/>
    </source>
</evidence>
<gene>
    <name evidence="10" type="ORF">IV203_016193</name>
</gene>
<evidence type="ECO:0000256" key="7">
    <source>
        <dbReference type="SAM" id="Coils"/>
    </source>
</evidence>
<dbReference type="GO" id="GO:0003700">
    <property type="term" value="F:DNA-binding transcription factor activity"/>
    <property type="evidence" value="ECO:0007669"/>
    <property type="project" value="InterPro"/>
</dbReference>
<dbReference type="GO" id="GO:0043565">
    <property type="term" value="F:sequence-specific DNA binding"/>
    <property type="evidence" value="ECO:0007669"/>
    <property type="project" value="InterPro"/>
</dbReference>
<evidence type="ECO:0000256" key="1">
    <source>
        <dbReference type="ARBA" id="ARBA00004123"/>
    </source>
</evidence>
<dbReference type="AlphaFoldDB" id="A0A9K3PHE8"/>
<dbReference type="EMBL" id="JAGRRH010000020">
    <property type="protein sequence ID" value="KAG7347488.1"/>
    <property type="molecule type" value="Genomic_DNA"/>
</dbReference>
<organism evidence="10 11">
    <name type="scientific">Nitzschia inconspicua</name>
    <dbReference type="NCBI Taxonomy" id="303405"/>
    <lineage>
        <taxon>Eukaryota</taxon>
        <taxon>Sar</taxon>
        <taxon>Stramenopiles</taxon>
        <taxon>Ochrophyta</taxon>
        <taxon>Bacillariophyta</taxon>
        <taxon>Bacillariophyceae</taxon>
        <taxon>Bacillariophycidae</taxon>
        <taxon>Bacillariales</taxon>
        <taxon>Bacillariaceae</taxon>
        <taxon>Nitzschia</taxon>
    </lineage>
</organism>
<dbReference type="OrthoDB" id="60033at2759"/>
<feature type="compositionally biased region" description="Acidic residues" evidence="8">
    <location>
        <begin position="119"/>
        <end position="129"/>
    </location>
</feature>
<dbReference type="PANTHER" id="PTHR10015:SF206">
    <property type="entry name" value="HSF-TYPE DNA-BINDING DOMAIN-CONTAINING PROTEIN"/>
    <property type="match status" value="1"/>
</dbReference>
<protein>
    <submittedName>
        <fullName evidence="10">HSF-type DNA-binding protein</fullName>
    </submittedName>
</protein>
<dbReference type="Pfam" id="PF00447">
    <property type="entry name" value="HSF_DNA-bind"/>
    <property type="match status" value="1"/>
</dbReference>
<name>A0A9K3PHE8_9STRA</name>
<evidence type="ECO:0000256" key="3">
    <source>
        <dbReference type="ARBA" id="ARBA00023125"/>
    </source>
</evidence>
<comment type="subcellular location">
    <subcellularLocation>
        <location evidence="1">Nucleus</location>
    </subcellularLocation>
</comment>
<dbReference type="FunFam" id="1.10.10.10:FF:000027">
    <property type="entry name" value="Heat shock transcription factor 1"/>
    <property type="match status" value="1"/>
</dbReference>
<evidence type="ECO:0000256" key="4">
    <source>
        <dbReference type="ARBA" id="ARBA00023163"/>
    </source>
</evidence>
<evidence type="ECO:0000313" key="11">
    <source>
        <dbReference type="Proteomes" id="UP000693970"/>
    </source>
</evidence>
<evidence type="ECO:0000256" key="8">
    <source>
        <dbReference type="SAM" id="MobiDB-lite"/>
    </source>
</evidence>
<proteinExistence type="inferred from homology"/>
<evidence type="ECO:0000256" key="2">
    <source>
        <dbReference type="ARBA" id="ARBA00023015"/>
    </source>
</evidence>
<reference evidence="10" key="1">
    <citation type="journal article" date="2021" name="Sci. Rep.">
        <title>Diploid genomic architecture of Nitzschia inconspicua, an elite biomass production diatom.</title>
        <authorList>
            <person name="Oliver A."/>
            <person name="Podell S."/>
            <person name="Pinowska A."/>
            <person name="Traller J.C."/>
            <person name="Smith S.R."/>
            <person name="McClure R."/>
            <person name="Beliaev A."/>
            <person name="Bohutskyi P."/>
            <person name="Hill E.A."/>
            <person name="Rabines A."/>
            <person name="Zheng H."/>
            <person name="Allen L.Z."/>
            <person name="Kuo A."/>
            <person name="Grigoriev I.V."/>
            <person name="Allen A.E."/>
            <person name="Hazlebeck D."/>
            <person name="Allen E.E."/>
        </authorList>
    </citation>
    <scope>NUCLEOTIDE SEQUENCE</scope>
    <source>
        <strain evidence="10">Hildebrandi</strain>
    </source>
</reference>
<feature type="domain" description="HSF-type DNA-binding" evidence="9">
    <location>
        <begin position="38"/>
        <end position="167"/>
    </location>
</feature>
<keyword evidence="11" id="KW-1185">Reference proteome</keyword>
<feature type="region of interest" description="Disordered" evidence="8">
    <location>
        <begin position="1"/>
        <end position="36"/>
    </location>
</feature>
<dbReference type="PANTHER" id="PTHR10015">
    <property type="entry name" value="HEAT SHOCK TRANSCRIPTION FACTOR"/>
    <property type="match status" value="1"/>
</dbReference>
<reference evidence="10" key="2">
    <citation type="submission" date="2021-04" db="EMBL/GenBank/DDBJ databases">
        <authorList>
            <person name="Podell S."/>
        </authorList>
    </citation>
    <scope>NUCLEOTIDE SEQUENCE</scope>
    <source>
        <strain evidence="10">Hildebrandi</strain>
    </source>
</reference>
<accession>A0A9K3PHE8</accession>
<evidence type="ECO:0000313" key="10">
    <source>
        <dbReference type="EMBL" id="KAG7347488.1"/>
    </source>
</evidence>
<keyword evidence="2" id="KW-0805">Transcription regulation</keyword>
<dbReference type="GO" id="GO:0005634">
    <property type="term" value="C:nucleus"/>
    <property type="evidence" value="ECO:0007669"/>
    <property type="project" value="UniProtKB-SubCell"/>
</dbReference>
<sequence>MMQGRKIEGNIPTSSNTNNNEDTMDDDGSEINSSKQQQLNRFLSKTYHMVNSDDTSLVCWAPGGDSFLISDAEKFAKTILPKYFKHSKFTSFVRQLNFYVLFYEGFRKIRSTGSTTIVQDDDNDEDDSDHGEHQQSASKQKKPMMCRFYHEFFQANRPDLLQRIQRATKSSEPPPPGQLENLRCQIEAMREQMDNMADEFESKLQKMRTSMEQDYQRRFALLEASYKDLLTHVLKDRISSAPMAAATATGAAALRNATLASIASMSDVGLGAMGSSMPPSLILSSLNSHSATGGLYGNTGGGLQDLLRNTNPTGRTSDMNPYGMLGKFR</sequence>
<feature type="region of interest" description="Disordered" evidence="8">
    <location>
        <begin position="304"/>
        <end position="329"/>
    </location>
</feature>
<keyword evidence="7" id="KW-0175">Coiled coil</keyword>
<comment type="similarity">
    <text evidence="6">Belongs to the HSF family.</text>
</comment>
<dbReference type="Proteomes" id="UP000693970">
    <property type="component" value="Unassembled WGS sequence"/>
</dbReference>